<organism evidence="1 2">
    <name type="scientific">Sphingobacterium hungaricum</name>
    <dbReference type="NCBI Taxonomy" id="2082723"/>
    <lineage>
        <taxon>Bacteria</taxon>
        <taxon>Pseudomonadati</taxon>
        <taxon>Bacteroidota</taxon>
        <taxon>Sphingobacteriia</taxon>
        <taxon>Sphingobacteriales</taxon>
        <taxon>Sphingobacteriaceae</taxon>
        <taxon>Sphingobacterium</taxon>
    </lineage>
</organism>
<accession>A0A928UWS5</accession>
<dbReference type="RefSeq" id="WP_231388215.1">
    <property type="nucleotide sequence ID" value="NZ_MU158698.1"/>
</dbReference>
<keyword evidence="2" id="KW-1185">Reference proteome</keyword>
<protein>
    <submittedName>
        <fullName evidence="1">Uncharacterized protein</fullName>
    </submittedName>
</protein>
<reference evidence="1" key="1">
    <citation type="submission" date="2018-02" db="EMBL/GenBank/DDBJ databases">
        <authorList>
            <person name="Vasarhelyi B.M."/>
            <person name="Deshmukh S."/>
            <person name="Balint B."/>
            <person name="Kukolya J."/>
        </authorList>
    </citation>
    <scope>NUCLEOTIDE SEQUENCE</scope>
    <source>
        <strain evidence="1">KB22</strain>
    </source>
</reference>
<dbReference type="Proteomes" id="UP000616201">
    <property type="component" value="Unassembled WGS sequence"/>
</dbReference>
<evidence type="ECO:0000313" key="1">
    <source>
        <dbReference type="EMBL" id="MBE8712539.1"/>
    </source>
</evidence>
<dbReference type="EMBL" id="PRDK01000001">
    <property type="protein sequence ID" value="MBE8712539.1"/>
    <property type="molecule type" value="Genomic_DNA"/>
</dbReference>
<sequence length="150" mass="16390">MKIGLQITTDMKALAQEVQNEIDNEVIKHLSAVLERGVELVRNKISNGKAYDDHTGNLRSSTGFIIYKDGKVVHKSFKESPVGTDKATGLKEGLQVALDVLRESTGWGVVLVSGMEYSSWVERKGFDVLSGAYINLDSALKQAFAEMGSI</sequence>
<gene>
    <name evidence="1" type="ORF">C4F49_02440</name>
</gene>
<evidence type="ECO:0000313" key="2">
    <source>
        <dbReference type="Proteomes" id="UP000616201"/>
    </source>
</evidence>
<name>A0A928UWS5_9SPHI</name>
<comment type="caution">
    <text evidence="1">The sequence shown here is derived from an EMBL/GenBank/DDBJ whole genome shotgun (WGS) entry which is preliminary data.</text>
</comment>
<proteinExistence type="predicted"/>
<dbReference type="AlphaFoldDB" id="A0A928UWS5"/>